<dbReference type="GO" id="GO:0004618">
    <property type="term" value="F:phosphoglycerate kinase activity"/>
    <property type="evidence" value="ECO:0007669"/>
    <property type="project" value="UniProtKB-EC"/>
</dbReference>
<protein>
    <recommendedName>
        <fullName evidence="2 7">Phosphoglycerate kinase</fullName>
        <ecNumber evidence="2 7">2.7.2.3</ecNumber>
    </recommendedName>
</protein>
<comment type="similarity">
    <text evidence="7">Belongs to the phosphoglycerate kinase family.</text>
</comment>
<evidence type="ECO:0000256" key="3">
    <source>
        <dbReference type="ARBA" id="ARBA00022679"/>
    </source>
</evidence>
<evidence type="ECO:0000256" key="7">
    <source>
        <dbReference type="RuleBase" id="RU000532"/>
    </source>
</evidence>
<evidence type="ECO:0000256" key="5">
    <source>
        <dbReference type="ARBA" id="ARBA00022777"/>
    </source>
</evidence>
<dbReference type="Proteomes" id="UP000177458">
    <property type="component" value="Unassembled WGS sequence"/>
</dbReference>
<dbReference type="GO" id="GO:0006094">
    <property type="term" value="P:gluconeogenesis"/>
    <property type="evidence" value="ECO:0007669"/>
    <property type="project" value="TreeGrafter"/>
</dbReference>
<evidence type="ECO:0000313" key="8">
    <source>
        <dbReference type="EMBL" id="OGC49677.1"/>
    </source>
</evidence>
<dbReference type="AlphaFoldDB" id="A0A1F4UXK5"/>
<dbReference type="Gene3D" id="3.40.50.1260">
    <property type="entry name" value="Phosphoglycerate kinase, N-terminal domain"/>
    <property type="match status" value="3"/>
</dbReference>
<comment type="caution">
    <text evidence="8">The sequence shown here is derived from an EMBL/GenBank/DDBJ whole genome shotgun (WGS) entry which is preliminary data.</text>
</comment>
<dbReference type="InterPro" id="IPR001576">
    <property type="entry name" value="Phosphoglycerate_kinase"/>
</dbReference>
<dbReference type="GO" id="GO:0005524">
    <property type="term" value="F:ATP binding"/>
    <property type="evidence" value="ECO:0007669"/>
    <property type="project" value="UniProtKB-KW"/>
</dbReference>
<dbReference type="Pfam" id="PF00162">
    <property type="entry name" value="PGK"/>
    <property type="match status" value="2"/>
</dbReference>
<dbReference type="PANTHER" id="PTHR11406:SF23">
    <property type="entry name" value="PHOSPHOGLYCERATE KINASE 1, CHLOROPLASTIC-RELATED"/>
    <property type="match status" value="1"/>
</dbReference>
<evidence type="ECO:0000256" key="6">
    <source>
        <dbReference type="ARBA" id="ARBA00022840"/>
    </source>
</evidence>
<evidence type="ECO:0000313" key="9">
    <source>
        <dbReference type="Proteomes" id="UP000177458"/>
    </source>
</evidence>
<accession>A0A1F4UXK5</accession>
<evidence type="ECO:0000256" key="4">
    <source>
        <dbReference type="ARBA" id="ARBA00022741"/>
    </source>
</evidence>
<dbReference type="InterPro" id="IPR036043">
    <property type="entry name" value="Phosphoglycerate_kinase_sf"/>
</dbReference>
<reference evidence="8 9" key="1">
    <citation type="journal article" date="2016" name="Nat. Commun.">
        <title>Thousands of microbial genomes shed light on interconnected biogeochemical processes in an aquifer system.</title>
        <authorList>
            <person name="Anantharaman K."/>
            <person name="Brown C.T."/>
            <person name="Hug L.A."/>
            <person name="Sharon I."/>
            <person name="Castelle C.J."/>
            <person name="Probst A.J."/>
            <person name="Thomas B.C."/>
            <person name="Singh A."/>
            <person name="Wilkins M.J."/>
            <person name="Karaoz U."/>
            <person name="Brodie E.L."/>
            <person name="Williams K.H."/>
            <person name="Hubbard S.S."/>
            <person name="Banfield J.F."/>
        </authorList>
    </citation>
    <scope>NUCLEOTIDE SEQUENCE [LARGE SCALE GENOMIC DNA]</scope>
</reference>
<organism evidence="8 9">
    <name type="scientific">candidate division WWE3 bacterium RIFCSPLOWO2_01_FULL_37_15</name>
    <dbReference type="NCBI Taxonomy" id="1802622"/>
    <lineage>
        <taxon>Bacteria</taxon>
        <taxon>Katanobacteria</taxon>
    </lineage>
</organism>
<proteinExistence type="inferred from homology"/>
<dbReference type="PRINTS" id="PR00477">
    <property type="entry name" value="PHGLYCKINASE"/>
</dbReference>
<dbReference type="EC" id="2.7.2.3" evidence="2 7"/>
<keyword evidence="5 7" id="KW-0418">Kinase</keyword>
<dbReference type="SUPFAM" id="SSF53748">
    <property type="entry name" value="Phosphoglycerate kinase"/>
    <property type="match status" value="1"/>
</dbReference>
<evidence type="ECO:0000256" key="1">
    <source>
        <dbReference type="ARBA" id="ARBA00000642"/>
    </source>
</evidence>
<sequence>MQVVTSEFVKGKKVLLRYDIDVALRLASLAQGKPSVAGEMVVVEDFKLKAGLPTLKLCLENASKVIIIGHLGRPFKTVDDEKAGNPLELSAKPVQEWFEQALGMEVAFAQNLEQAATSTGKIVLLENIRFFHGEVPGLDYHTTCTSKTCDIDFAKKLASLGEVYVNEAFSAHNPAASTTMVPTLLPHAAGLHFAEEVKILGEVRDNPRQPFVAIMGGAKVTDKLPVITMLAEKADAVLVGGKLVSEIREQGLSLPNNVMVGKMNEAGTDIAPETAESWSGLIKGAKMIVWNGPLGKFEDPGNVQSGKIARMVLDSGAEVIIGGGDTVSLLGSLEILGEFEKKGFVSVGGGAMLKFLAEGTLPTIEALK</sequence>
<comment type="catalytic activity">
    <reaction evidence="1 7">
        <text>(2R)-3-phosphoglycerate + ATP = (2R)-3-phospho-glyceroyl phosphate + ADP</text>
        <dbReference type="Rhea" id="RHEA:14801"/>
        <dbReference type="ChEBI" id="CHEBI:30616"/>
        <dbReference type="ChEBI" id="CHEBI:57604"/>
        <dbReference type="ChEBI" id="CHEBI:58272"/>
        <dbReference type="ChEBI" id="CHEBI:456216"/>
        <dbReference type="EC" id="2.7.2.3"/>
    </reaction>
</comment>
<dbReference type="GO" id="GO:0006096">
    <property type="term" value="P:glycolytic process"/>
    <property type="evidence" value="ECO:0007669"/>
    <property type="project" value="InterPro"/>
</dbReference>
<evidence type="ECO:0000256" key="2">
    <source>
        <dbReference type="ARBA" id="ARBA00013061"/>
    </source>
</evidence>
<dbReference type="EMBL" id="MEVF01000016">
    <property type="protein sequence ID" value="OGC49677.1"/>
    <property type="molecule type" value="Genomic_DNA"/>
</dbReference>
<keyword evidence="4" id="KW-0547">Nucleotide-binding</keyword>
<keyword evidence="3 7" id="KW-0808">Transferase</keyword>
<dbReference type="GO" id="GO:0043531">
    <property type="term" value="F:ADP binding"/>
    <property type="evidence" value="ECO:0007669"/>
    <property type="project" value="TreeGrafter"/>
</dbReference>
<name>A0A1F4UXK5_UNCKA</name>
<dbReference type="PANTHER" id="PTHR11406">
    <property type="entry name" value="PHOSPHOGLYCERATE KINASE"/>
    <property type="match status" value="1"/>
</dbReference>
<dbReference type="GO" id="GO:0005829">
    <property type="term" value="C:cytosol"/>
    <property type="evidence" value="ECO:0007669"/>
    <property type="project" value="TreeGrafter"/>
</dbReference>
<keyword evidence="6" id="KW-0067">ATP-binding</keyword>
<gene>
    <name evidence="8" type="ORF">A3A69_01940</name>
</gene>
<dbReference type="InterPro" id="IPR015824">
    <property type="entry name" value="Phosphoglycerate_kinase_N"/>
</dbReference>